<organism evidence="8 9">
    <name type="scientific">Anopheles farauti</name>
    <dbReference type="NCBI Taxonomy" id="69004"/>
    <lineage>
        <taxon>Eukaryota</taxon>
        <taxon>Metazoa</taxon>
        <taxon>Ecdysozoa</taxon>
        <taxon>Arthropoda</taxon>
        <taxon>Hexapoda</taxon>
        <taxon>Insecta</taxon>
        <taxon>Pterygota</taxon>
        <taxon>Neoptera</taxon>
        <taxon>Endopterygota</taxon>
        <taxon>Diptera</taxon>
        <taxon>Nematocera</taxon>
        <taxon>Culicoidea</taxon>
        <taxon>Culicidae</taxon>
        <taxon>Anophelinae</taxon>
        <taxon>Anopheles</taxon>
    </lineage>
</organism>
<evidence type="ECO:0000259" key="6">
    <source>
        <dbReference type="PROSITE" id="PS50006"/>
    </source>
</evidence>
<protein>
    <recommendedName>
        <fullName evidence="10">Protein kinase domain-containing protein</fullName>
    </recommendedName>
</protein>
<dbReference type="Pfam" id="PF00498">
    <property type="entry name" value="FHA"/>
    <property type="match status" value="1"/>
</dbReference>
<feature type="region of interest" description="Disordered" evidence="5">
    <location>
        <begin position="1"/>
        <end position="31"/>
    </location>
</feature>
<evidence type="ECO:0000313" key="9">
    <source>
        <dbReference type="Proteomes" id="UP000075886"/>
    </source>
</evidence>
<feature type="compositionally biased region" description="Low complexity" evidence="5">
    <location>
        <begin position="9"/>
        <end position="24"/>
    </location>
</feature>
<evidence type="ECO:0000259" key="7">
    <source>
        <dbReference type="PROSITE" id="PS50011"/>
    </source>
</evidence>
<dbReference type="InterPro" id="IPR017441">
    <property type="entry name" value="Protein_kinase_ATP_BS"/>
</dbReference>
<feature type="compositionally biased region" description="Polar residues" evidence="5">
    <location>
        <begin position="468"/>
        <end position="493"/>
    </location>
</feature>
<dbReference type="SUPFAM" id="SSF49879">
    <property type="entry name" value="SMAD/FHA domain"/>
    <property type="match status" value="1"/>
</dbReference>
<comment type="similarity">
    <text evidence="4">Belongs to the protein kinase superfamily.</text>
</comment>
<dbReference type="PROSITE" id="PS00108">
    <property type="entry name" value="PROTEIN_KINASE_ST"/>
    <property type="match status" value="1"/>
</dbReference>
<dbReference type="PROSITE" id="PS00107">
    <property type="entry name" value="PROTEIN_KINASE_ATP"/>
    <property type="match status" value="1"/>
</dbReference>
<dbReference type="PROSITE" id="PS50011">
    <property type="entry name" value="PROTEIN_KINASE_DOM"/>
    <property type="match status" value="1"/>
</dbReference>
<dbReference type="InterPro" id="IPR000253">
    <property type="entry name" value="FHA_dom"/>
</dbReference>
<keyword evidence="4" id="KW-0808">Transferase</keyword>
<reference evidence="8" key="2">
    <citation type="submission" date="2020-05" db="UniProtKB">
        <authorList>
            <consortium name="EnsemblMetazoa"/>
        </authorList>
    </citation>
    <scope>IDENTIFICATION</scope>
    <source>
        <strain evidence="8">FAR1</strain>
    </source>
</reference>
<feature type="binding site" evidence="3">
    <location>
        <position position="206"/>
    </location>
    <ligand>
        <name>ATP</name>
        <dbReference type="ChEBI" id="CHEBI:30616"/>
    </ligand>
</feature>
<dbReference type="AlphaFoldDB" id="A0A182QM38"/>
<evidence type="ECO:0000256" key="4">
    <source>
        <dbReference type="RuleBase" id="RU000304"/>
    </source>
</evidence>
<dbReference type="EnsemblMetazoa" id="AFAF012936-RA">
    <property type="protein sequence ID" value="AFAF012936-PA"/>
    <property type="gene ID" value="AFAF012936"/>
</dbReference>
<feature type="domain" description="Protein kinase" evidence="7">
    <location>
        <begin position="177"/>
        <end position="444"/>
    </location>
</feature>
<keyword evidence="2 3" id="KW-0067">ATP-binding</keyword>
<reference evidence="9" key="1">
    <citation type="submission" date="2014-01" db="EMBL/GenBank/DDBJ databases">
        <title>The Genome Sequence of Anopheles farauti FAR1 (V2).</title>
        <authorList>
            <consortium name="The Broad Institute Genomics Platform"/>
            <person name="Neafsey D.E."/>
            <person name="Besansky N."/>
            <person name="Howell P."/>
            <person name="Walton C."/>
            <person name="Young S.K."/>
            <person name="Zeng Q."/>
            <person name="Gargeya S."/>
            <person name="Fitzgerald M."/>
            <person name="Haas B."/>
            <person name="Abouelleil A."/>
            <person name="Allen A.W."/>
            <person name="Alvarado L."/>
            <person name="Arachchi H.M."/>
            <person name="Berlin A.M."/>
            <person name="Chapman S.B."/>
            <person name="Gainer-Dewar J."/>
            <person name="Goldberg J."/>
            <person name="Griggs A."/>
            <person name="Gujja S."/>
            <person name="Hansen M."/>
            <person name="Howarth C."/>
            <person name="Imamovic A."/>
            <person name="Ireland A."/>
            <person name="Larimer J."/>
            <person name="McCowan C."/>
            <person name="Murphy C."/>
            <person name="Pearson M."/>
            <person name="Poon T.W."/>
            <person name="Priest M."/>
            <person name="Roberts A."/>
            <person name="Saif S."/>
            <person name="Shea T."/>
            <person name="Sisk P."/>
            <person name="Sykes S."/>
            <person name="Wortman J."/>
            <person name="Nusbaum C."/>
            <person name="Birren B."/>
        </authorList>
    </citation>
    <scope>NUCLEOTIDE SEQUENCE [LARGE SCALE GENOMIC DNA]</scope>
    <source>
        <strain evidence="9">FAR1</strain>
    </source>
</reference>
<dbReference type="GO" id="GO:0004674">
    <property type="term" value="F:protein serine/threonine kinase activity"/>
    <property type="evidence" value="ECO:0007669"/>
    <property type="project" value="UniProtKB-KW"/>
</dbReference>
<feature type="domain" description="FHA" evidence="6">
    <location>
        <begin position="71"/>
        <end position="131"/>
    </location>
</feature>
<proteinExistence type="inferred from homology"/>
<dbReference type="SUPFAM" id="SSF56112">
    <property type="entry name" value="Protein kinase-like (PK-like)"/>
    <property type="match status" value="1"/>
</dbReference>
<dbReference type="Gene3D" id="2.60.200.20">
    <property type="match status" value="1"/>
</dbReference>
<dbReference type="VEuPathDB" id="VectorBase:AFAF012936"/>
<name>A0A182QM38_9DIPT</name>
<evidence type="ECO:0008006" key="10">
    <source>
        <dbReference type="Google" id="ProtNLM"/>
    </source>
</evidence>
<evidence type="ECO:0000256" key="5">
    <source>
        <dbReference type="SAM" id="MobiDB-lite"/>
    </source>
</evidence>
<evidence type="ECO:0000256" key="3">
    <source>
        <dbReference type="PROSITE-ProRule" id="PRU10141"/>
    </source>
</evidence>
<dbReference type="STRING" id="69004.A0A182QM38"/>
<dbReference type="SMART" id="SM00240">
    <property type="entry name" value="FHA"/>
    <property type="match status" value="1"/>
</dbReference>
<evidence type="ECO:0000313" key="8">
    <source>
        <dbReference type="EnsemblMetazoa" id="AFAF012936-PA"/>
    </source>
</evidence>
<dbReference type="InterPro" id="IPR000719">
    <property type="entry name" value="Prot_kinase_dom"/>
</dbReference>
<dbReference type="EMBL" id="AXCN02000691">
    <property type="status" value="NOT_ANNOTATED_CDS"/>
    <property type="molecule type" value="Genomic_DNA"/>
</dbReference>
<evidence type="ECO:0000256" key="1">
    <source>
        <dbReference type="ARBA" id="ARBA00022741"/>
    </source>
</evidence>
<dbReference type="Proteomes" id="UP000075886">
    <property type="component" value="Unassembled WGS sequence"/>
</dbReference>
<keyword evidence="4" id="KW-0723">Serine/threonine-protein kinase</keyword>
<dbReference type="FunFam" id="1.10.510.10:FF:002212">
    <property type="match status" value="1"/>
</dbReference>
<dbReference type="PANTHER" id="PTHR24347">
    <property type="entry name" value="SERINE/THREONINE-PROTEIN KINASE"/>
    <property type="match status" value="1"/>
</dbReference>
<evidence type="ECO:0000256" key="2">
    <source>
        <dbReference type="ARBA" id="ARBA00022840"/>
    </source>
</evidence>
<keyword evidence="1 3" id="KW-0547">Nucleotide-binding</keyword>
<dbReference type="PROSITE" id="PS50006">
    <property type="entry name" value="FHA_DOMAIN"/>
    <property type="match status" value="1"/>
</dbReference>
<dbReference type="InterPro" id="IPR008271">
    <property type="entry name" value="Ser/Thr_kinase_AS"/>
</dbReference>
<feature type="region of interest" description="Disordered" evidence="5">
    <location>
        <begin position="468"/>
        <end position="499"/>
    </location>
</feature>
<accession>A0A182QM38</accession>
<dbReference type="InterPro" id="IPR011009">
    <property type="entry name" value="Kinase-like_dom_sf"/>
</dbReference>
<keyword evidence="9" id="KW-1185">Reference proteome</keyword>
<dbReference type="Gene3D" id="1.10.510.10">
    <property type="entry name" value="Transferase(Phosphotransferase) domain 1"/>
    <property type="match status" value="1"/>
</dbReference>
<sequence>MANSEAIPDTQTATQTQMTQDTQMESQPIEQPSYGRLLGKHVKMKTLGTKIPIHFVTRAPSTIYELHQHEFKVGREDICDLVLSESHFPSSKLSRISKLHFTIKKDLNDVTSPTYIYDHSRNGTFVNNELIGQNKCRILKHENVISIANVSIRAFVYHDLRHGISTEIKETELLKRYHISRKIGCGAYGTVYLVYDIISCQPYAMKQVLKDPLNERSRQRFLNDAQRVMNEVNIMKNLNHPCVIKMHDIVDKPESVYMVLEYMRGGDLLTRIIEKKYLPERTAKLFFLQMCHAVKYLHEQGITHRDLKPDNILLEDNGEDTLLKVTDFGLSKFVSKNSVMRTVCGTSLYVAPEVLRSSGRDCYTRKVDIWSLGVVLYAMLSGSLPFSDDYGSSAVEQIKSGKFHMRQSVWKTVTPLAKELIVQILCVNPTERPSINKLLRSSWLRDSEVVRTAEGLMKMSLATVTSGVTTMQPQRNTASDFENNNADSCNSPPSKRKRL</sequence>
<dbReference type="SMART" id="SM00220">
    <property type="entry name" value="S_TKc"/>
    <property type="match status" value="1"/>
</dbReference>
<dbReference type="InterPro" id="IPR008984">
    <property type="entry name" value="SMAD_FHA_dom_sf"/>
</dbReference>
<dbReference type="Pfam" id="PF00069">
    <property type="entry name" value="Pkinase"/>
    <property type="match status" value="1"/>
</dbReference>
<keyword evidence="4" id="KW-0418">Kinase</keyword>
<dbReference type="GO" id="GO:0005524">
    <property type="term" value="F:ATP binding"/>
    <property type="evidence" value="ECO:0007669"/>
    <property type="project" value="UniProtKB-UniRule"/>
</dbReference>